<proteinExistence type="predicted"/>
<feature type="domain" description="Glycosyltransferase 2-like" evidence="2">
    <location>
        <begin position="36"/>
        <end position="196"/>
    </location>
</feature>
<organism evidence="3 4">
    <name type="scientific">Hoeflea ulvae</name>
    <dbReference type="NCBI Taxonomy" id="2983764"/>
    <lineage>
        <taxon>Bacteria</taxon>
        <taxon>Pseudomonadati</taxon>
        <taxon>Pseudomonadota</taxon>
        <taxon>Alphaproteobacteria</taxon>
        <taxon>Hyphomicrobiales</taxon>
        <taxon>Rhizobiaceae</taxon>
        <taxon>Hoeflea</taxon>
    </lineage>
</organism>
<dbReference type="EC" id="2.4.-.-" evidence="3"/>
<reference evidence="3" key="1">
    <citation type="submission" date="2022-10" db="EMBL/GenBank/DDBJ databases">
        <title>Hoeflea sp. J2-29, isolated from marine algae.</title>
        <authorList>
            <person name="Kristyanto S."/>
            <person name="Kim J.M."/>
            <person name="Jeon C.O."/>
        </authorList>
    </citation>
    <scope>NUCLEOTIDE SEQUENCE</scope>
    <source>
        <strain evidence="3">J2-29</strain>
    </source>
</reference>
<feature type="compositionally biased region" description="Polar residues" evidence="1">
    <location>
        <begin position="1"/>
        <end position="14"/>
    </location>
</feature>
<evidence type="ECO:0000256" key="1">
    <source>
        <dbReference type="SAM" id="MobiDB-lite"/>
    </source>
</evidence>
<protein>
    <submittedName>
        <fullName evidence="3">Glycosyltransferase</fullName>
        <ecNumber evidence="3">2.4.-.-</ecNumber>
    </submittedName>
</protein>
<dbReference type="Gene3D" id="3.90.550.10">
    <property type="entry name" value="Spore Coat Polysaccharide Biosynthesis Protein SpsA, Chain A"/>
    <property type="match status" value="1"/>
</dbReference>
<dbReference type="InterPro" id="IPR001173">
    <property type="entry name" value="Glyco_trans_2-like"/>
</dbReference>
<evidence type="ECO:0000313" key="3">
    <source>
        <dbReference type="EMBL" id="MCY0096396.1"/>
    </source>
</evidence>
<dbReference type="SUPFAM" id="SSF53448">
    <property type="entry name" value="Nucleotide-diphospho-sugar transferases"/>
    <property type="match status" value="1"/>
</dbReference>
<name>A0ABT3YKH8_9HYPH</name>
<dbReference type="PANTHER" id="PTHR43685">
    <property type="entry name" value="GLYCOSYLTRANSFERASE"/>
    <property type="match status" value="1"/>
</dbReference>
<evidence type="ECO:0000259" key="2">
    <source>
        <dbReference type="Pfam" id="PF00535"/>
    </source>
</evidence>
<feature type="region of interest" description="Disordered" evidence="1">
    <location>
        <begin position="1"/>
        <end position="25"/>
    </location>
</feature>
<evidence type="ECO:0000313" key="4">
    <source>
        <dbReference type="Proteomes" id="UP001081283"/>
    </source>
</evidence>
<gene>
    <name evidence="3" type="ORF">OEG82_20625</name>
</gene>
<dbReference type="GO" id="GO:0016757">
    <property type="term" value="F:glycosyltransferase activity"/>
    <property type="evidence" value="ECO:0007669"/>
    <property type="project" value="UniProtKB-KW"/>
</dbReference>
<keyword evidence="4" id="KW-1185">Reference proteome</keyword>
<dbReference type="InterPro" id="IPR029044">
    <property type="entry name" value="Nucleotide-diphossugar_trans"/>
</dbReference>
<dbReference type="EMBL" id="JAOVZQ010000001">
    <property type="protein sequence ID" value="MCY0096396.1"/>
    <property type="molecule type" value="Genomic_DNA"/>
</dbReference>
<dbReference type="Proteomes" id="UP001081283">
    <property type="component" value="Unassembled WGS sequence"/>
</dbReference>
<keyword evidence="3" id="KW-0808">Transferase</keyword>
<accession>A0ABT3YKH8</accession>
<keyword evidence="3" id="KW-0328">Glycosyltransferase</keyword>
<dbReference type="Pfam" id="PF00535">
    <property type="entry name" value="Glycos_transf_2"/>
    <property type="match status" value="1"/>
</dbReference>
<dbReference type="RefSeq" id="WP_267614224.1">
    <property type="nucleotide sequence ID" value="NZ_JAOVZQ010000001.1"/>
</dbReference>
<dbReference type="InterPro" id="IPR050834">
    <property type="entry name" value="Glycosyltransf_2"/>
</dbReference>
<dbReference type="PANTHER" id="PTHR43685:SF2">
    <property type="entry name" value="GLYCOSYLTRANSFERASE 2-LIKE DOMAIN-CONTAINING PROTEIN"/>
    <property type="match status" value="1"/>
</dbReference>
<comment type="caution">
    <text evidence="3">The sequence shown here is derived from an EMBL/GenBank/DDBJ whole genome shotgun (WGS) entry which is preliminary data.</text>
</comment>
<sequence>MTTINDARTANPQFQPGPRCPASDDNRKGIRILRFSIIVPVYNNPADLRNCIESLKALDYPAQDYEIIVVDNNSTDDTAAVARELGVTCLSETRFQSSYAARNTGIKAAKGSFIAFTDSDCVADKDWLKAIDAVSGDEAAGCFAGEILSVPPSTTVERFSDSIGLLRQKGPLSGWHFKPYAQTANAVYRKAVFDKIGLFDPTTNSGGDAAIAWRMLDKTAYTIRFVPEAIVYHHHRTSVPDLYAQFHRYGGADMALALLDENYQQPAVSALENDVIDLSAKHLQQMEDAGVDDEIIFSGLELVARAARLSGYQTAMLGCTTEGAPIDEIPGIARKRAPTCNICGSKNFEAGPNGRLFEGRAPKCIECGSLERHRMLFGYLTRRWNSLGKLAAQCVGASLPRRATMGFASFEHVKEAEITNLPSPARYDIVFSTNQLAGKSVDEIGDWLEQVTLALEDTGTLLLLETKPRLNVQQLSSTLSGFLPSIKVSSVLLRDTVTGDSGTLLVLEPATANARENMNA</sequence>